<keyword evidence="8" id="KW-0966">Cell projection</keyword>
<evidence type="ECO:0000256" key="2">
    <source>
        <dbReference type="ARBA" id="ARBA00011255"/>
    </source>
</evidence>
<dbReference type="GO" id="GO:0071973">
    <property type="term" value="P:bacterial-type flagellum-dependent cell motility"/>
    <property type="evidence" value="ECO:0007669"/>
    <property type="project" value="TreeGrafter"/>
</dbReference>
<evidence type="ECO:0000259" key="6">
    <source>
        <dbReference type="Pfam" id="PF02465"/>
    </source>
</evidence>
<evidence type="ECO:0000256" key="4">
    <source>
        <dbReference type="ARBA" id="ARBA00023143"/>
    </source>
</evidence>
<keyword evidence="5" id="KW-0964">Secreted</keyword>
<keyword evidence="8" id="KW-0282">Flagellum</keyword>
<dbReference type="Proteomes" id="UP000293296">
    <property type="component" value="Chromosome"/>
</dbReference>
<protein>
    <recommendedName>
        <fullName evidence="5">Flagellar hook-associated protein 2</fullName>
        <shortName evidence="5">HAP2</shortName>
    </recommendedName>
    <alternativeName>
        <fullName evidence="5">Flagellar cap protein</fullName>
    </alternativeName>
</protein>
<evidence type="ECO:0000259" key="7">
    <source>
        <dbReference type="Pfam" id="PF07195"/>
    </source>
</evidence>
<dbReference type="GO" id="GO:0009421">
    <property type="term" value="C:bacterial-type flagellum filament cap"/>
    <property type="evidence" value="ECO:0007669"/>
    <property type="project" value="InterPro"/>
</dbReference>
<keyword evidence="8" id="KW-0969">Cilium</keyword>
<dbReference type="GO" id="GO:0007155">
    <property type="term" value="P:cell adhesion"/>
    <property type="evidence" value="ECO:0007669"/>
    <property type="project" value="InterPro"/>
</dbReference>
<dbReference type="GO" id="GO:0009424">
    <property type="term" value="C:bacterial-type flagellum hook"/>
    <property type="evidence" value="ECO:0007669"/>
    <property type="project" value="UniProtKB-UniRule"/>
</dbReference>
<name>A0A4P6HP95_9BACT</name>
<dbReference type="KEGG" id="dcb:C3Y92_18415"/>
<dbReference type="Pfam" id="PF07195">
    <property type="entry name" value="FliD_C"/>
    <property type="match status" value="1"/>
</dbReference>
<comment type="subcellular location">
    <subcellularLocation>
        <location evidence="5">Secreted</location>
    </subcellularLocation>
    <subcellularLocation>
        <location evidence="5">Bacterial flagellum</location>
    </subcellularLocation>
</comment>
<dbReference type="InterPro" id="IPR003481">
    <property type="entry name" value="FliD_N"/>
</dbReference>
<dbReference type="EMBL" id="CP026538">
    <property type="protein sequence ID" value="QAZ69103.1"/>
    <property type="molecule type" value="Genomic_DNA"/>
</dbReference>
<evidence type="ECO:0000313" key="8">
    <source>
        <dbReference type="EMBL" id="QAZ69103.1"/>
    </source>
</evidence>
<evidence type="ECO:0000313" key="9">
    <source>
        <dbReference type="Proteomes" id="UP000293296"/>
    </source>
</evidence>
<dbReference type="OrthoDB" id="5484186at2"/>
<comment type="similarity">
    <text evidence="1 5">Belongs to the FliD family.</text>
</comment>
<comment type="subunit">
    <text evidence="2 5">Homopentamer.</text>
</comment>
<dbReference type="PANTHER" id="PTHR30288:SF0">
    <property type="entry name" value="FLAGELLAR HOOK-ASSOCIATED PROTEIN 2"/>
    <property type="match status" value="1"/>
</dbReference>
<keyword evidence="9" id="KW-1185">Reference proteome</keyword>
<keyword evidence="4 5" id="KW-0975">Bacterial flagellum</keyword>
<keyword evidence="3" id="KW-0175">Coiled coil</keyword>
<dbReference type="InterPro" id="IPR040026">
    <property type="entry name" value="FliD"/>
</dbReference>
<comment type="function">
    <text evidence="5">Required for morphogenesis and for the elongation of the flagellar filament by facilitating polymerization of the flagellin monomers at the tip of growing filament. Forms a capping structure, which prevents flagellin subunits (transported through the central channel of the flagellum) from leaking out without polymerization at the distal end.</text>
</comment>
<gene>
    <name evidence="8" type="ORF">C3Y92_18415</name>
</gene>
<feature type="domain" description="Flagellar hook-associated protein 2 C-terminal" evidence="7">
    <location>
        <begin position="230"/>
        <end position="547"/>
    </location>
</feature>
<dbReference type="RefSeq" id="WP_129355177.1">
    <property type="nucleotide sequence ID" value="NZ_CP026538.1"/>
</dbReference>
<dbReference type="AlphaFoldDB" id="A0A4P6HP95"/>
<accession>A0A4P6HP95</accession>
<dbReference type="Pfam" id="PF02465">
    <property type="entry name" value="FliD_N"/>
    <property type="match status" value="1"/>
</dbReference>
<evidence type="ECO:0000256" key="1">
    <source>
        <dbReference type="ARBA" id="ARBA00009764"/>
    </source>
</evidence>
<reference evidence="8 9" key="1">
    <citation type="submission" date="2018-02" db="EMBL/GenBank/DDBJ databases">
        <title>Genome sequence of Desulfovibrio carbinolicus DSM 3852.</title>
        <authorList>
            <person name="Wilbanks E."/>
            <person name="Skennerton C.T."/>
            <person name="Orphan V.J."/>
        </authorList>
    </citation>
    <scope>NUCLEOTIDE SEQUENCE [LARGE SCALE GENOMIC DNA]</scope>
    <source>
        <strain evidence="8 9">DSM 3852</strain>
    </source>
</reference>
<dbReference type="InterPro" id="IPR010809">
    <property type="entry name" value="FliD_C"/>
</dbReference>
<evidence type="ECO:0000256" key="3">
    <source>
        <dbReference type="ARBA" id="ARBA00023054"/>
    </source>
</evidence>
<proteinExistence type="inferred from homology"/>
<evidence type="ECO:0000256" key="5">
    <source>
        <dbReference type="RuleBase" id="RU362066"/>
    </source>
</evidence>
<organism evidence="8 9">
    <name type="scientific">Solidesulfovibrio carbinolicus</name>
    <dbReference type="NCBI Taxonomy" id="296842"/>
    <lineage>
        <taxon>Bacteria</taxon>
        <taxon>Pseudomonadati</taxon>
        <taxon>Thermodesulfobacteriota</taxon>
        <taxon>Desulfovibrionia</taxon>
        <taxon>Desulfovibrionales</taxon>
        <taxon>Desulfovibrionaceae</taxon>
        <taxon>Solidesulfovibrio</taxon>
    </lineage>
</organism>
<dbReference type="PANTHER" id="PTHR30288">
    <property type="entry name" value="FLAGELLAR CAP/ASSEMBLY PROTEIN FLID"/>
    <property type="match status" value="1"/>
</dbReference>
<feature type="domain" description="Flagellar hook-associated protein 2 N-terminal" evidence="6">
    <location>
        <begin position="25"/>
        <end position="119"/>
    </location>
</feature>
<sequence>MSNTVSSYSPITTSGQITYSGLGNGTDFDSMIKKLVQVEQSRITSLQTWKKSWTDKQAAFQELNTQMLTLKTTLEEMDSMDEFMTKTVDSSNSTVLSAVAGAGAENGSHEVVVNRLATAKAMVTTTGYASASTDINPSSSDAVFAYTYKGTTYTNTIGDNATLTDLVSIINNDPGNPGVKASVSYDGSQYYLQLRGMDTGSTASLVIASNSTLSGFGNSDFSTITSNASAQLKLDGWPTASGSWITRESNTVTDLIPGLTMTLKSTGSSTVVTTTDTDAIKEKIETFVEQVNLVRTKIREISKVDSTTKQASLLTGNYGIQLIDTNLKSAVAGLGVGFDYDQDKYSTLSQLGILTDAQQGSTTEGLLVIDDDVLDAVLSSNADAVGQLFAAQYVGRTSSSEFSISSYIKNTTKNGTYQLSYTTDASGKITAATINGHAAMFNSNSNLITGAHGYDEAGMVIRVVDTTPGTHTGEVALKQGKAGQLSDLLGELTDSQDGPLHILDDNYDDITAMIDEKIAYEQRRISTYASNLRKRFAKVDSMLGTYDKMQSQLESQIKQLSSD</sequence>
<dbReference type="GO" id="GO:0005576">
    <property type="term" value="C:extracellular region"/>
    <property type="evidence" value="ECO:0007669"/>
    <property type="project" value="UniProtKB-SubCell"/>
</dbReference>